<dbReference type="InterPro" id="IPR006626">
    <property type="entry name" value="PbH1"/>
</dbReference>
<evidence type="ECO:0000259" key="2">
    <source>
        <dbReference type="Pfam" id="PF13229"/>
    </source>
</evidence>
<organism evidence="3 4">
    <name type="scientific">Maritimibacter dapengensis</name>
    <dbReference type="NCBI Taxonomy" id="2836868"/>
    <lineage>
        <taxon>Bacteria</taxon>
        <taxon>Pseudomonadati</taxon>
        <taxon>Pseudomonadota</taxon>
        <taxon>Alphaproteobacteria</taxon>
        <taxon>Rhodobacterales</taxon>
        <taxon>Roseobacteraceae</taxon>
        <taxon>Maritimibacter</taxon>
    </lineage>
</organism>
<dbReference type="Proteomes" id="UP000756530">
    <property type="component" value="Unassembled WGS sequence"/>
</dbReference>
<feature type="compositionally biased region" description="Low complexity" evidence="1">
    <location>
        <begin position="439"/>
        <end position="453"/>
    </location>
</feature>
<proteinExistence type="predicted"/>
<dbReference type="EMBL" id="JAHUZE010000003">
    <property type="protein sequence ID" value="MBV7379824.1"/>
    <property type="molecule type" value="Genomic_DNA"/>
</dbReference>
<name>A0ABS6T3J1_9RHOB</name>
<dbReference type="RefSeq" id="WP_218393016.1">
    <property type="nucleotide sequence ID" value="NZ_JAHUZE010000003.1"/>
</dbReference>
<dbReference type="InterPro" id="IPR039448">
    <property type="entry name" value="Beta_helix"/>
</dbReference>
<keyword evidence="4" id="KW-1185">Reference proteome</keyword>
<evidence type="ECO:0000313" key="3">
    <source>
        <dbReference type="EMBL" id="MBV7379824.1"/>
    </source>
</evidence>
<reference evidence="3 4" key="1">
    <citation type="submission" date="2021-05" db="EMBL/GenBank/DDBJ databases">
        <title>Culturable bacteria isolated from Daya Bay.</title>
        <authorList>
            <person name="Zheng W."/>
            <person name="Yu S."/>
            <person name="Huang Y."/>
        </authorList>
    </citation>
    <scope>NUCLEOTIDE SEQUENCE [LARGE SCALE GENOMIC DNA]</scope>
    <source>
        <strain evidence="3 4">DP4N28-5</strain>
    </source>
</reference>
<feature type="region of interest" description="Disordered" evidence="1">
    <location>
        <begin position="377"/>
        <end position="482"/>
    </location>
</feature>
<dbReference type="Pfam" id="PF13229">
    <property type="entry name" value="Beta_helix"/>
    <property type="match status" value="1"/>
</dbReference>
<gene>
    <name evidence="3" type="ORF">KJP28_12900</name>
</gene>
<sequence>MTVFNVSSASELTAALNNASGGDEIRLAGGSYGDFSFSDKNFGSEVTITSQSGSDPAVFNTVDLHEVSYLTLDDIVVDFTPDRNTTDHFGALTVKDSSNITISNSVFDGGVSVDEGEYTARGMFFFDTTDIVITNNDVYNFRRGIHTVSVDTVEISYNHVHDNRTTVVGGSDATNVTIVGNHLSSSHPVDFGGSGDHGDFIHFWNKKSQDGPSENFVIENNFIEQGSGTALLGIFLEGGYGVGFEDVVINNNVIHNGNGTGMRLTSVDGLVVSNNTLIGTDTESRNLPRIRLEDDTQNVKLIDNVVFSETVGEAVDDAAGRNISETGTIIVQRDSPMEPNYIGDLYRNGLVMNGDLEDFIPKSGSIVDGVGATLTSDQIAGGSDTSWQADEGDSTGSETDSGSDDTGEDTTTDQGSAGGTNGGEATDEDDAGSDGGSEEAGAGSETGSNNGSETDTETDTGDDQSEQADEDESDSGSVGGSLEDAETFLNQFDDYVFDIAAGLNDNPQVDRVKGDTHVALDGSELCVVFDGDGDSLKLGRIEQFEESEQIAVSVEFTRDEADGSLQRLVWNHQKIGIAVNDDGLRLRIGDERISIDDIGLNDTETHRITMIVDQESDHLQVLVDDAIVLDQTDTDLDFVGNGGREWGWMLGTPWSADVDGVISDFRIDDDIAFVEEGSFADATMFG</sequence>
<feature type="compositionally biased region" description="Acidic residues" evidence="1">
    <location>
        <begin position="454"/>
        <end position="474"/>
    </location>
</feature>
<comment type="caution">
    <text evidence="3">The sequence shown here is derived from an EMBL/GenBank/DDBJ whole genome shotgun (WGS) entry which is preliminary data.</text>
</comment>
<protein>
    <submittedName>
        <fullName evidence="3">Right-handed parallel beta-helix repeat-containing protein</fullName>
    </submittedName>
</protein>
<feature type="domain" description="Right handed beta helix" evidence="2">
    <location>
        <begin position="89"/>
        <end position="221"/>
    </location>
</feature>
<accession>A0ABS6T3J1</accession>
<evidence type="ECO:0000256" key="1">
    <source>
        <dbReference type="SAM" id="MobiDB-lite"/>
    </source>
</evidence>
<dbReference type="SMART" id="SM00710">
    <property type="entry name" value="PbH1"/>
    <property type="match status" value="6"/>
</dbReference>
<feature type="compositionally biased region" description="Polar residues" evidence="1">
    <location>
        <begin position="377"/>
        <end position="388"/>
    </location>
</feature>
<feature type="compositionally biased region" description="Acidic residues" evidence="1">
    <location>
        <begin position="401"/>
        <end position="411"/>
    </location>
</feature>
<evidence type="ECO:0000313" key="4">
    <source>
        <dbReference type="Proteomes" id="UP000756530"/>
    </source>
</evidence>